<reference evidence="6 7" key="1">
    <citation type="journal article" date="2020" name="Genome Biol. Evol.">
        <title>A new high-quality draft genome assembly of the Chinese cordyceps Ophiocordyceps sinensis.</title>
        <authorList>
            <person name="Shu R."/>
            <person name="Zhang J."/>
            <person name="Meng Q."/>
            <person name="Zhang H."/>
            <person name="Zhou G."/>
            <person name="Li M."/>
            <person name="Wu P."/>
            <person name="Zhao Y."/>
            <person name="Chen C."/>
            <person name="Qin Q."/>
        </authorList>
    </citation>
    <scope>NUCLEOTIDE SEQUENCE [LARGE SCALE GENOMIC DNA]</scope>
    <source>
        <strain evidence="6 7">IOZ07</strain>
    </source>
</reference>
<evidence type="ECO:0008006" key="8">
    <source>
        <dbReference type="Google" id="ProtNLM"/>
    </source>
</evidence>
<keyword evidence="3 5" id="KW-1133">Transmembrane helix</keyword>
<dbReference type="OrthoDB" id="408493at2759"/>
<protein>
    <recommendedName>
        <fullName evidence="8">UDP-galactose transporter</fullName>
    </recommendedName>
</protein>
<sequence>MPLDGSLGRMRWLQLARNPAAAAALGLVTIQVGFGLVMKAAQSDGAYSFSPSASVSISELLKMLLAAALFHRECRKRLAAGISPEAEPRYLALPSASTPEKTPSVGPPRLGLAAFWGYFRNEVSEDEQGDLYVLALCYALINNSIFISYMLADPGTIQLVKSGGTFITALVMVAALNTPVSRVQWFAVVLQPVGLVLAQYEPGTGTAYALGTYAILLLQVFLSAASSVYNQHILQANKTSLHASNAVLYAAGVFVNLLCHVVVRIIKTDEPGFFEGYDSIGAVMVVVSNVFIGLAMTSVYKYANAVVKCIATAVSSGLLLYLSTILFGTRLGTMVVPGTIIVAFSSWLYLANPAAATRSSAGPGRDSCKTLGVFVKRYRVPYLAMLTFTTVLVVAFLTLIQTTMPGLSHGNGPSPGNGPSHPAPVTAASPFRNTLAFVRWNSAHPERIPFVMKYEPFFRSIHLSIPDMMPAPVARNMTHDGFNETFLIYREVANVMKMVLAGQPQIDGLMYFHFDGWLDPMRWNSTDRDGILFARTSTDPQGPLFRCMNDISAYDWGGWHSFDRQDRRAVQAVQAVLAMDLGYKVKPDEFCVGWSDIYYVPRRLFADYIVLAETFAAFEVFHEVAIPTFVNIIAQTRPSAFAFIDDCWGSCCASNPTIEDVTTTRCGHRLDYLNENVTGVFYDKLDGMARELLVGS</sequence>
<dbReference type="Pfam" id="PF04142">
    <property type="entry name" value="Nuc_sug_transp"/>
    <property type="match status" value="1"/>
</dbReference>
<evidence type="ECO:0000256" key="1">
    <source>
        <dbReference type="ARBA" id="ARBA00004141"/>
    </source>
</evidence>
<feature type="transmembrane region" description="Helical" evidence="5">
    <location>
        <begin position="334"/>
        <end position="351"/>
    </location>
</feature>
<name>A0A8H4V6C7_9HYPO</name>
<evidence type="ECO:0000256" key="2">
    <source>
        <dbReference type="ARBA" id="ARBA00022692"/>
    </source>
</evidence>
<proteinExistence type="predicted"/>
<dbReference type="GO" id="GO:0015165">
    <property type="term" value="F:pyrimidine nucleotide-sugar transmembrane transporter activity"/>
    <property type="evidence" value="ECO:0007669"/>
    <property type="project" value="InterPro"/>
</dbReference>
<feature type="transmembrane region" description="Helical" evidence="5">
    <location>
        <begin position="246"/>
        <end position="267"/>
    </location>
</feature>
<feature type="transmembrane region" description="Helical" evidence="5">
    <location>
        <begin position="20"/>
        <end position="41"/>
    </location>
</feature>
<feature type="transmembrane region" description="Helical" evidence="5">
    <location>
        <begin position="306"/>
        <end position="328"/>
    </location>
</feature>
<evidence type="ECO:0000313" key="7">
    <source>
        <dbReference type="Proteomes" id="UP000557566"/>
    </source>
</evidence>
<keyword evidence="4 5" id="KW-0472">Membrane</keyword>
<dbReference type="PANTHER" id="PTHR10231">
    <property type="entry name" value="NUCLEOTIDE-SUGAR TRANSMEMBRANE TRANSPORTER"/>
    <property type="match status" value="1"/>
</dbReference>
<feature type="transmembrane region" description="Helical" evidence="5">
    <location>
        <begin position="380"/>
        <end position="400"/>
    </location>
</feature>
<dbReference type="GO" id="GO:0000139">
    <property type="term" value="C:Golgi membrane"/>
    <property type="evidence" value="ECO:0007669"/>
    <property type="project" value="InterPro"/>
</dbReference>
<feature type="transmembrane region" description="Helical" evidence="5">
    <location>
        <begin position="206"/>
        <end position="225"/>
    </location>
</feature>
<dbReference type="EMBL" id="JAAVMX010000004">
    <property type="protein sequence ID" value="KAF4509346.1"/>
    <property type="molecule type" value="Genomic_DNA"/>
</dbReference>
<organism evidence="6 7">
    <name type="scientific">Ophiocordyceps sinensis</name>
    <dbReference type="NCBI Taxonomy" id="72228"/>
    <lineage>
        <taxon>Eukaryota</taxon>
        <taxon>Fungi</taxon>
        <taxon>Dikarya</taxon>
        <taxon>Ascomycota</taxon>
        <taxon>Pezizomycotina</taxon>
        <taxon>Sordariomycetes</taxon>
        <taxon>Hypocreomycetidae</taxon>
        <taxon>Hypocreales</taxon>
        <taxon>Ophiocordycipitaceae</taxon>
        <taxon>Ophiocordyceps</taxon>
    </lineage>
</organism>
<evidence type="ECO:0000256" key="4">
    <source>
        <dbReference type="ARBA" id="ARBA00023136"/>
    </source>
</evidence>
<dbReference type="Proteomes" id="UP000557566">
    <property type="component" value="Unassembled WGS sequence"/>
</dbReference>
<feature type="transmembrane region" description="Helical" evidence="5">
    <location>
        <begin position="279"/>
        <end position="299"/>
    </location>
</feature>
<keyword evidence="2 5" id="KW-0812">Transmembrane</keyword>
<comment type="caution">
    <text evidence="6">The sequence shown here is derived from an EMBL/GenBank/DDBJ whole genome shotgun (WGS) entry which is preliminary data.</text>
</comment>
<comment type="subcellular location">
    <subcellularLocation>
        <location evidence="1">Membrane</location>
        <topology evidence="1">Multi-pass membrane protein</topology>
    </subcellularLocation>
</comment>
<gene>
    <name evidence="6" type="ORF">G6O67_003524</name>
</gene>
<keyword evidence="7" id="KW-1185">Reference proteome</keyword>
<dbReference type="AlphaFoldDB" id="A0A8H4V6C7"/>
<evidence type="ECO:0000313" key="6">
    <source>
        <dbReference type="EMBL" id="KAF4509346.1"/>
    </source>
</evidence>
<dbReference type="InterPro" id="IPR007271">
    <property type="entry name" value="Nuc_sug_transpt"/>
</dbReference>
<evidence type="ECO:0000256" key="5">
    <source>
        <dbReference type="SAM" id="Phobius"/>
    </source>
</evidence>
<accession>A0A8H4V6C7</accession>
<evidence type="ECO:0000256" key="3">
    <source>
        <dbReference type="ARBA" id="ARBA00022989"/>
    </source>
</evidence>